<sequence length="278" mass="31218">MASTGRARSSRPFRPYRQDQVFLPMDFSDMIRAHHVVRVVNDAVDQLSDVVFDHVYPGGGRPPYHPKLMAKILVYAYTQRLYSSRQIAKAVREQIPFLWLTGRQTPDFRTINGFRGERMNTIVDDVFAGILTLLIEQDSVTLDAYFLDGTKMETNANRYTYVCKKSVQGSQDKLTVAIRDLLQQIEAVVQAENAKYPLDSAGATTPRLPSSHQSSWRTDVRSVREPARISTALVAPIGASMSSRSVYNTHSVVRSEPEEGCRQVLALRPGSLTLIIVE</sequence>
<feature type="region of interest" description="Disordered" evidence="1">
    <location>
        <begin position="200"/>
        <end position="221"/>
    </location>
</feature>
<dbReference type="InterPro" id="IPR008490">
    <property type="entry name" value="Transposase_InsH_N"/>
</dbReference>
<organism evidence="3 4">
    <name type="scientific">Sulfobacillus acidophilus</name>
    <dbReference type="NCBI Taxonomy" id="53633"/>
    <lineage>
        <taxon>Bacteria</taxon>
        <taxon>Bacillati</taxon>
        <taxon>Bacillota</taxon>
        <taxon>Clostridia</taxon>
        <taxon>Eubacteriales</taxon>
        <taxon>Clostridiales Family XVII. Incertae Sedis</taxon>
        <taxon>Sulfobacillus</taxon>
    </lineage>
</organism>
<dbReference type="Pfam" id="PF05598">
    <property type="entry name" value="DUF772"/>
    <property type="match status" value="1"/>
</dbReference>
<feature type="domain" description="Transposase InsH N-terminal" evidence="2">
    <location>
        <begin position="27"/>
        <end position="115"/>
    </location>
</feature>
<gene>
    <name evidence="3" type="ORF">C7B45_14130</name>
</gene>
<comment type="caution">
    <text evidence="3">The sequence shown here is derived from an EMBL/GenBank/DDBJ whole genome shotgun (WGS) entry which is preliminary data.</text>
</comment>
<evidence type="ECO:0000259" key="2">
    <source>
        <dbReference type="Pfam" id="PF05598"/>
    </source>
</evidence>
<evidence type="ECO:0000256" key="1">
    <source>
        <dbReference type="SAM" id="MobiDB-lite"/>
    </source>
</evidence>
<dbReference type="PANTHER" id="PTHR33408:SF2">
    <property type="entry name" value="TRANSPOSASE DDE DOMAIN-CONTAINING PROTEIN"/>
    <property type="match status" value="1"/>
</dbReference>
<dbReference type="AlphaFoldDB" id="A0A2T2WEJ6"/>
<dbReference type="Proteomes" id="UP000241848">
    <property type="component" value="Unassembled WGS sequence"/>
</dbReference>
<name>A0A2T2WEJ6_9FIRM</name>
<protein>
    <recommendedName>
        <fullName evidence="2">Transposase InsH N-terminal domain-containing protein</fullName>
    </recommendedName>
</protein>
<dbReference type="EMBL" id="PXYV01000055">
    <property type="protein sequence ID" value="PSR20649.1"/>
    <property type="molecule type" value="Genomic_DNA"/>
</dbReference>
<accession>A0A2T2WEJ6</accession>
<reference evidence="3 4" key="1">
    <citation type="journal article" date="2014" name="BMC Genomics">
        <title>Comparison of environmental and isolate Sulfobacillus genomes reveals diverse carbon, sulfur, nitrogen, and hydrogen metabolisms.</title>
        <authorList>
            <person name="Justice N.B."/>
            <person name="Norman A."/>
            <person name="Brown C.T."/>
            <person name="Singh A."/>
            <person name="Thomas B.C."/>
            <person name="Banfield J.F."/>
        </authorList>
    </citation>
    <scope>NUCLEOTIDE SEQUENCE [LARGE SCALE GENOMIC DNA]</scope>
    <source>
        <strain evidence="3">AMDSBA3</strain>
    </source>
</reference>
<dbReference type="PANTHER" id="PTHR33408">
    <property type="entry name" value="TRANSPOSASE"/>
    <property type="match status" value="1"/>
</dbReference>
<evidence type="ECO:0000313" key="4">
    <source>
        <dbReference type="Proteomes" id="UP000241848"/>
    </source>
</evidence>
<feature type="compositionally biased region" description="Polar residues" evidence="1">
    <location>
        <begin position="207"/>
        <end position="217"/>
    </location>
</feature>
<proteinExistence type="predicted"/>
<evidence type="ECO:0000313" key="3">
    <source>
        <dbReference type="EMBL" id="PSR20649.1"/>
    </source>
</evidence>